<dbReference type="KEGG" id="gtr:GLOTRDRAFT_127716"/>
<keyword evidence="3" id="KW-1185">Reference proteome</keyword>
<feature type="domain" description="Hemerythrin-like" evidence="1">
    <location>
        <begin position="4"/>
        <end position="83"/>
    </location>
</feature>
<proteinExistence type="predicted"/>
<dbReference type="PANTHER" id="PTHR35585">
    <property type="entry name" value="HHE DOMAIN PROTEIN (AFU_ORTHOLOGUE AFUA_4G00730)"/>
    <property type="match status" value="1"/>
</dbReference>
<accession>S7RVR4</accession>
<dbReference type="GeneID" id="19301597"/>
<dbReference type="EMBL" id="KB469299">
    <property type="protein sequence ID" value="EPQ57364.1"/>
    <property type="molecule type" value="Genomic_DNA"/>
</dbReference>
<protein>
    <recommendedName>
        <fullName evidence="1">Hemerythrin-like domain-containing protein</fullName>
    </recommendedName>
</protein>
<evidence type="ECO:0000259" key="1">
    <source>
        <dbReference type="Pfam" id="PF01814"/>
    </source>
</evidence>
<dbReference type="Proteomes" id="UP000030669">
    <property type="component" value="Unassembled WGS sequence"/>
</dbReference>
<dbReference type="InterPro" id="IPR012312">
    <property type="entry name" value="Hemerythrin-like"/>
</dbReference>
<dbReference type="AlphaFoldDB" id="S7RVR4"/>
<dbReference type="PANTHER" id="PTHR35585:SF1">
    <property type="entry name" value="HHE DOMAIN PROTEIN (AFU_ORTHOLOGUE AFUA_4G00730)"/>
    <property type="match status" value="1"/>
</dbReference>
<sequence>MDVLAQIKADHDNVKGLFAKYKAASGAEKTTLAQTLITEMKAHSAAEDASIYADYSKFGLSAASNKQDHAEINKLISGASASDEATVTKAVTTFIAHSDEEESQQWPAIKAKLSAGESDALAKQFVNAKKSAA</sequence>
<dbReference type="Pfam" id="PF01814">
    <property type="entry name" value="Hemerythrin"/>
    <property type="match status" value="1"/>
</dbReference>
<reference evidence="2 3" key="1">
    <citation type="journal article" date="2012" name="Science">
        <title>The Paleozoic origin of enzymatic lignin decomposition reconstructed from 31 fungal genomes.</title>
        <authorList>
            <person name="Floudas D."/>
            <person name="Binder M."/>
            <person name="Riley R."/>
            <person name="Barry K."/>
            <person name="Blanchette R.A."/>
            <person name="Henrissat B."/>
            <person name="Martinez A.T."/>
            <person name="Otillar R."/>
            <person name="Spatafora J.W."/>
            <person name="Yadav J.S."/>
            <person name="Aerts A."/>
            <person name="Benoit I."/>
            <person name="Boyd A."/>
            <person name="Carlson A."/>
            <person name="Copeland A."/>
            <person name="Coutinho P.M."/>
            <person name="de Vries R.P."/>
            <person name="Ferreira P."/>
            <person name="Findley K."/>
            <person name="Foster B."/>
            <person name="Gaskell J."/>
            <person name="Glotzer D."/>
            <person name="Gorecki P."/>
            <person name="Heitman J."/>
            <person name="Hesse C."/>
            <person name="Hori C."/>
            <person name="Igarashi K."/>
            <person name="Jurgens J.A."/>
            <person name="Kallen N."/>
            <person name="Kersten P."/>
            <person name="Kohler A."/>
            <person name="Kuees U."/>
            <person name="Kumar T.K.A."/>
            <person name="Kuo A."/>
            <person name="LaButti K."/>
            <person name="Larrondo L.F."/>
            <person name="Lindquist E."/>
            <person name="Ling A."/>
            <person name="Lombard V."/>
            <person name="Lucas S."/>
            <person name="Lundell T."/>
            <person name="Martin R."/>
            <person name="McLaughlin D.J."/>
            <person name="Morgenstern I."/>
            <person name="Morin E."/>
            <person name="Murat C."/>
            <person name="Nagy L.G."/>
            <person name="Nolan M."/>
            <person name="Ohm R.A."/>
            <person name="Patyshakuliyeva A."/>
            <person name="Rokas A."/>
            <person name="Ruiz-Duenas F.J."/>
            <person name="Sabat G."/>
            <person name="Salamov A."/>
            <person name="Samejima M."/>
            <person name="Schmutz J."/>
            <person name="Slot J.C."/>
            <person name="St John F."/>
            <person name="Stenlid J."/>
            <person name="Sun H."/>
            <person name="Sun S."/>
            <person name="Syed K."/>
            <person name="Tsang A."/>
            <person name="Wiebenga A."/>
            <person name="Young D."/>
            <person name="Pisabarro A."/>
            <person name="Eastwood D.C."/>
            <person name="Martin F."/>
            <person name="Cullen D."/>
            <person name="Grigoriev I.V."/>
            <person name="Hibbett D.S."/>
        </authorList>
    </citation>
    <scope>NUCLEOTIDE SEQUENCE [LARGE SCALE GENOMIC DNA]</scope>
    <source>
        <strain evidence="2 3">ATCC 11539</strain>
    </source>
</reference>
<dbReference type="HOGENOM" id="CLU_079417_1_0_1"/>
<dbReference type="RefSeq" id="XP_007864473.1">
    <property type="nucleotide sequence ID" value="XM_007866282.1"/>
</dbReference>
<evidence type="ECO:0000313" key="3">
    <source>
        <dbReference type="Proteomes" id="UP000030669"/>
    </source>
</evidence>
<dbReference type="OrthoDB" id="3191950at2759"/>
<organism evidence="2 3">
    <name type="scientific">Gloeophyllum trabeum (strain ATCC 11539 / FP-39264 / Madison 617)</name>
    <name type="common">Brown rot fungus</name>
    <dbReference type="NCBI Taxonomy" id="670483"/>
    <lineage>
        <taxon>Eukaryota</taxon>
        <taxon>Fungi</taxon>
        <taxon>Dikarya</taxon>
        <taxon>Basidiomycota</taxon>
        <taxon>Agaricomycotina</taxon>
        <taxon>Agaricomycetes</taxon>
        <taxon>Gloeophyllales</taxon>
        <taxon>Gloeophyllaceae</taxon>
        <taxon>Gloeophyllum</taxon>
    </lineage>
</organism>
<name>S7RVR4_GLOTA</name>
<evidence type="ECO:0000313" key="2">
    <source>
        <dbReference type="EMBL" id="EPQ57364.1"/>
    </source>
</evidence>
<gene>
    <name evidence="2" type="ORF">GLOTRDRAFT_127716</name>
</gene>